<dbReference type="EMBL" id="ML987191">
    <property type="protein sequence ID" value="KAF2252931.1"/>
    <property type="molecule type" value="Genomic_DNA"/>
</dbReference>
<evidence type="ECO:0000256" key="1">
    <source>
        <dbReference type="SAM" id="MobiDB-lite"/>
    </source>
</evidence>
<gene>
    <name evidence="2" type="ORF">BU26DRAFT_211845</name>
</gene>
<proteinExistence type="predicted"/>
<evidence type="ECO:0000313" key="3">
    <source>
        <dbReference type="Proteomes" id="UP000800094"/>
    </source>
</evidence>
<dbReference type="Proteomes" id="UP000800094">
    <property type="component" value="Unassembled WGS sequence"/>
</dbReference>
<name>A0A6A6IR43_9PLEO</name>
<sequence>MDAYRLTLPPDLLNASGTPHGLPNGQLESLQPSPLHASPHTTGSSFLLDLPLDIVIHLLASHCPPPLLAILSRTCKTLNQYCIPILYRALDLSYTHLKAPDLDPWRASAAENRQLAWAMQFEAAIPQRAAMGYLLRNPAIAKSVKSFKFTLGCSEGEEAVWELWEVMKLLENVEDVTIDQHPMAHCYYLAVEEGLAGCVFPNARHVQLDGFDMACYRAEAQGWKTEEWNEYEYDRESCFAVVRGLDERGALKGGPTD</sequence>
<dbReference type="GeneID" id="54573987"/>
<dbReference type="RefSeq" id="XP_033687935.1">
    <property type="nucleotide sequence ID" value="XM_033820657.1"/>
</dbReference>
<feature type="region of interest" description="Disordered" evidence="1">
    <location>
        <begin position="15"/>
        <end position="38"/>
    </location>
</feature>
<protein>
    <recommendedName>
        <fullName evidence="4">F-box domain-containing protein</fullName>
    </recommendedName>
</protein>
<dbReference type="AlphaFoldDB" id="A0A6A6IR43"/>
<reference evidence="2" key="1">
    <citation type="journal article" date="2020" name="Stud. Mycol.">
        <title>101 Dothideomycetes genomes: a test case for predicting lifestyles and emergence of pathogens.</title>
        <authorList>
            <person name="Haridas S."/>
            <person name="Albert R."/>
            <person name="Binder M."/>
            <person name="Bloem J."/>
            <person name="Labutti K."/>
            <person name="Salamov A."/>
            <person name="Andreopoulos B."/>
            <person name="Baker S."/>
            <person name="Barry K."/>
            <person name="Bills G."/>
            <person name="Bluhm B."/>
            <person name="Cannon C."/>
            <person name="Castanera R."/>
            <person name="Culley D."/>
            <person name="Daum C."/>
            <person name="Ezra D."/>
            <person name="Gonzalez J."/>
            <person name="Henrissat B."/>
            <person name="Kuo A."/>
            <person name="Liang C."/>
            <person name="Lipzen A."/>
            <person name="Lutzoni F."/>
            <person name="Magnuson J."/>
            <person name="Mondo S."/>
            <person name="Nolan M."/>
            <person name="Ohm R."/>
            <person name="Pangilinan J."/>
            <person name="Park H.-J."/>
            <person name="Ramirez L."/>
            <person name="Alfaro M."/>
            <person name="Sun H."/>
            <person name="Tritt A."/>
            <person name="Yoshinaga Y."/>
            <person name="Zwiers L.-H."/>
            <person name="Turgeon B."/>
            <person name="Goodwin S."/>
            <person name="Spatafora J."/>
            <person name="Crous P."/>
            <person name="Grigoriev I."/>
        </authorList>
    </citation>
    <scope>NUCLEOTIDE SEQUENCE</scope>
    <source>
        <strain evidence="2">CBS 122368</strain>
    </source>
</reference>
<organism evidence="2 3">
    <name type="scientific">Trematosphaeria pertusa</name>
    <dbReference type="NCBI Taxonomy" id="390896"/>
    <lineage>
        <taxon>Eukaryota</taxon>
        <taxon>Fungi</taxon>
        <taxon>Dikarya</taxon>
        <taxon>Ascomycota</taxon>
        <taxon>Pezizomycotina</taxon>
        <taxon>Dothideomycetes</taxon>
        <taxon>Pleosporomycetidae</taxon>
        <taxon>Pleosporales</taxon>
        <taxon>Massarineae</taxon>
        <taxon>Trematosphaeriaceae</taxon>
        <taxon>Trematosphaeria</taxon>
    </lineage>
</organism>
<dbReference type="InterPro" id="IPR036047">
    <property type="entry name" value="F-box-like_dom_sf"/>
</dbReference>
<evidence type="ECO:0000313" key="2">
    <source>
        <dbReference type="EMBL" id="KAF2252931.1"/>
    </source>
</evidence>
<dbReference type="OrthoDB" id="5421601at2759"/>
<dbReference type="SUPFAM" id="SSF81383">
    <property type="entry name" value="F-box domain"/>
    <property type="match status" value="1"/>
</dbReference>
<evidence type="ECO:0008006" key="4">
    <source>
        <dbReference type="Google" id="ProtNLM"/>
    </source>
</evidence>
<keyword evidence="3" id="KW-1185">Reference proteome</keyword>
<accession>A0A6A6IR43</accession>